<evidence type="ECO:0000256" key="10">
    <source>
        <dbReference type="RuleBase" id="RU361207"/>
    </source>
</evidence>
<dbReference type="Gene3D" id="3.20.20.80">
    <property type="entry name" value="Glycosidases"/>
    <property type="match status" value="1"/>
</dbReference>
<evidence type="ECO:0000256" key="3">
    <source>
        <dbReference type="ARBA" id="ARBA00012560"/>
    </source>
</evidence>
<dbReference type="Proteomes" id="UP000028006">
    <property type="component" value="Unassembled WGS sequence"/>
</dbReference>
<comment type="similarity">
    <text evidence="2 10">Belongs to the disproportionating enzyme family.</text>
</comment>
<organism evidence="12 13">
    <name type="scientific">Endozoicomonas montiporae</name>
    <dbReference type="NCBI Taxonomy" id="1027273"/>
    <lineage>
        <taxon>Bacteria</taxon>
        <taxon>Pseudomonadati</taxon>
        <taxon>Pseudomonadota</taxon>
        <taxon>Gammaproteobacteria</taxon>
        <taxon>Oceanospirillales</taxon>
        <taxon>Endozoicomonadaceae</taxon>
        <taxon>Endozoicomonas</taxon>
    </lineage>
</organism>
<dbReference type="InterPro" id="IPR003385">
    <property type="entry name" value="Glyco_hydro_77"/>
</dbReference>
<evidence type="ECO:0000256" key="4">
    <source>
        <dbReference type="ARBA" id="ARBA00020295"/>
    </source>
</evidence>
<gene>
    <name evidence="12" type="ORF">GZ77_10895</name>
</gene>
<protein>
    <recommendedName>
        <fullName evidence="4 10">4-alpha-glucanotransferase</fullName>
        <ecNumber evidence="3 10">2.4.1.25</ecNumber>
    </recommendedName>
    <alternativeName>
        <fullName evidence="8 10">Amylomaltase</fullName>
    </alternativeName>
    <alternativeName>
        <fullName evidence="9 10">Disproportionating enzyme</fullName>
    </alternativeName>
</protein>
<name>A0A081N8L2_9GAMM</name>
<keyword evidence="6 10" id="KW-0808">Transferase</keyword>
<evidence type="ECO:0000313" key="13">
    <source>
        <dbReference type="Proteomes" id="UP000028006"/>
    </source>
</evidence>
<dbReference type="NCBIfam" id="TIGR00217">
    <property type="entry name" value="malQ"/>
    <property type="match status" value="1"/>
</dbReference>
<feature type="domain" description="MalQ N-terminal beta-sandwich" evidence="11">
    <location>
        <begin position="74"/>
        <end position="169"/>
    </location>
</feature>
<reference evidence="12 13" key="1">
    <citation type="submission" date="2014-06" db="EMBL/GenBank/DDBJ databases">
        <title>Whole Genome Sequences of Three Symbiotic Endozoicomonas Bacteria.</title>
        <authorList>
            <person name="Neave M.J."/>
            <person name="Apprill A."/>
            <person name="Voolstra C.R."/>
        </authorList>
    </citation>
    <scope>NUCLEOTIDE SEQUENCE [LARGE SCALE GENOMIC DNA]</scope>
    <source>
        <strain evidence="12 13">LMG 24815</strain>
    </source>
</reference>
<keyword evidence="13" id="KW-1185">Reference proteome</keyword>
<evidence type="ECO:0000256" key="7">
    <source>
        <dbReference type="ARBA" id="ARBA00023277"/>
    </source>
</evidence>
<evidence type="ECO:0000313" key="12">
    <source>
        <dbReference type="EMBL" id="KEQ14785.1"/>
    </source>
</evidence>
<dbReference type="GO" id="GO:0005975">
    <property type="term" value="P:carbohydrate metabolic process"/>
    <property type="evidence" value="ECO:0007669"/>
    <property type="project" value="InterPro"/>
</dbReference>
<evidence type="ECO:0000256" key="2">
    <source>
        <dbReference type="ARBA" id="ARBA00005684"/>
    </source>
</evidence>
<dbReference type="AlphaFoldDB" id="A0A081N8L2"/>
<dbReference type="PANTHER" id="PTHR32438">
    <property type="entry name" value="4-ALPHA-GLUCANOTRANSFERASE DPE1, CHLOROPLASTIC/AMYLOPLASTIC"/>
    <property type="match status" value="1"/>
</dbReference>
<accession>A0A081N8L2</accession>
<evidence type="ECO:0000256" key="1">
    <source>
        <dbReference type="ARBA" id="ARBA00000439"/>
    </source>
</evidence>
<comment type="catalytic activity">
    <reaction evidence="1 10">
        <text>Transfers a segment of a (1-&gt;4)-alpha-D-glucan to a new position in an acceptor, which may be glucose or a (1-&gt;4)-alpha-D-glucan.</text>
        <dbReference type="EC" id="2.4.1.25"/>
    </reaction>
</comment>
<evidence type="ECO:0000256" key="8">
    <source>
        <dbReference type="ARBA" id="ARBA00031423"/>
    </source>
</evidence>
<keyword evidence="7 10" id="KW-0119">Carbohydrate metabolism</keyword>
<dbReference type="eggNOG" id="COG1640">
    <property type="taxonomic scope" value="Bacteria"/>
</dbReference>
<dbReference type="InterPro" id="IPR048458">
    <property type="entry name" value="MalQ_N"/>
</dbReference>
<dbReference type="InterPro" id="IPR017853">
    <property type="entry name" value="GH"/>
</dbReference>
<evidence type="ECO:0000259" key="11">
    <source>
        <dbReference type="Pfam" id="PF21226"/>
    </source>
</evidence>
<sequence>MTNSTSLDQQLIEQLAALSGVSGDYEDWAGRPVSVPTDLKIPILQAMGFDLSSNDSTRASIEHYQQQQWEHLVAPVNVVHQGQPYCIDMYVPQSRLGNSFKGEFELESGRRRSISVKADALEVLDRKSFPDKDLVKLSLELPEDLPTGYHRLTLKNRNLEAISLIIVAPATCYEPESLEQGHKIWGAAIQLYTLRTDHDWGMGDFSSLKLLAEKLASQGADIVGLNPIHALYPANPLHTSPYSPSSRNFINPLYLDITAIPEFNDSVETQALVNSSEFKQTIAAARKAEYVDYEQVASLKFKALEQLFKEFQQTHIKTASPRGKAFLNFCDIRGASLERHAAYEALFARFRQLDIMSWGWPCWPEEYQTPDSDAVKTFISQNSDAIDYYKYLQWLSEIQLAEAQKAALDAGMAVGIYRDLAVGVDRGGADVWSNRSIYCLDASVGAPPDGVAPQGQNWGLPPFNPVTLKQHHYAPFIEMVRSNMSHCGALRIDHVMGLLRLWWCPNGKTADFGAYTYYPLNDLLGIIKLESQRRECLVFGEDLGTVPPEIEASLPPARCYSNEVVLFSCEGDRFMSPGEFKPMALTCISNHDIPTLKAWWNCLDLDLRQELGIYDAEKTEAEKQARHQDKMALIHTLIDINERPWGMNPDDISTLGYSRDVMEKLHYYLAKTTSKIVVLQLEDVLQIDTPVNVPGTSSEYPNWRRKLTDTLENLFADDSNQALFSNLCNIRKA</sequence>
<dbReference type="GO" id="GO:0004134">
    <property type="term" value="F:4-alpha-glucanotransferase activity"/>
    <property type="evidence" value="ECO:0007669"/>
    <property type="project" value="UniProtKB-EC"/>
</dbReference>
<proteinExistence type="inferred from homology"/>
<keyword evidence="5 10" id="KW-0328">Glycosyltransferase</keyword>
<dbReference type="EC" id="2.4.1.25" evidence="3 10"/>
<dbReference type="RefSeq" id="WP_034874851.1">
    <property type="nucleotide sequence ID" value="NZ_JOKG01000002.1"/>
</dbReference>
<dbReference type="Pfam" id="PF21226">
    <property type="entry name" value="MalQ_N"/>
    <property type="match status" value="1"/>
</dbReference>
<evidence type="ECO:0000256" key="9">
    <source>
        <dbReference type="ARBA" id="ARBA00031501"/>
    </source>
</evidence>
<comment type="caution">
    <text evidence="12">The sequence shown here is derived from an EMBL/GenBank/DDBJ whole genome shotgun (WGS) entry which is preliminary data.</text>
</comment>
<dbReference type="Pfam" id="PF02446">
    <property type="entry name" value="Glyco_hydro_77"/>
    <property type="match status" value="1"/>
</dbReference>
<dbReference type="PANTHER" id="PTHR32438:SF5">
    <property type="entry name" value="4-ALPHA-GLUCANOTRANSFERASE DPE1, CHLOROPLASTIC_AMYLOPLASTIC"/>
    <property type="match status" value="1"/>
</dbReference>
<evidence type="ECO:0000256" key="6">
    <source>
        <dbReference type="ARBA" id="ARBA00022679"/>
    </source>
</evidence>
<evidence type="ECO:0000256" key="5">
    <source>
        <dbReference type="ARBA" id="ARBA00022676"/>
    </source>
</evidence>
<dbReference type="EMBL" id="JOKG01000002">
    <property type="protein sequence ID" value="KEQ14785.1"/>
    <property type="molecule type" value="Genomic_DNA"/>
</dbReference>
<dbReference type="SUPFAM" id="SSF51445">
    <property type="entry name" value="(Trans)glycosidases"/>
    <property type="match status" value="1"/>
</dbReference>